<comment type="catalytic activity">
    <reaction evidence="5">
        <text>3-deoxy-alpha-D-manno-oct-2-ulosonate + CTP = CMP-3-deoxy-beta-D-manno-octulosonate + diphosphate</text>
        <dbReference type="Rhea" id="RHEA:23448"/>
        <dbReference type="ChEBI" id="CHEBI:33019"/>
        <dbReference type="ChEBI" id="CHEBI:37563"/>
        <dbReference type="ChEBI" id="CHEBI:85986"/>
        <dbReference type="ChEBI" id="CHEBI:85987"/>
        <dbReference type="EC" id="2.7.7.38"/>
    </reaction>
</comment>
<name>A0A3Q9IQS8_9BACT</name>
<dbReference type="PANTHER" id="PTHR42866">
    <property type="entry name" value="3-DEOXY-MANNO-OCTULOSONATE CYTIDYLYLTRANSFERASE"/>
    <property type="match status" value="1"/>
</dbReference>
<dbReference type="NCBIfam" id="TIGR00466">
    <property type="entry name" value="kdsB"/>
    <property type="match status" value="1"/>
</dbReference>
<dbReference type="PANTHER" id="PTHR42866:SF2">
    <property type="entry name" value="3-DEOXY-MANNO-OCTULOSONATE CYTIDYLYLTRANSFERASE, MITOCHONDRIAL"/>
    <property type="match status" value="1"/>
</dbReference>
<evidence type="ECO:0000313" key="6">
    <source>
        <dbReference type="EMBL" id="AZS30623.1"/>
    </source>
</evidence>
<dbReference type="HAMAP" id="MF_00057">
    <property type="entry name" value="KdsB"/>
    <property type="match status" value="1"/>
</dbReference>
<dbReference type="Proteomes" id="UP000270673">
    <property type="component" value="Chromosome"/>
</dbReference>
<evidence type="ECO:0000256" key="3">
    <source>
        <dbReference type="ARBA" id="ARBA00022695"/>
    </source>
</evidence>
<dbReference type="InterPro" id="IPR003329">
    <property type="entry name" value="Cytidylyl_trans"/>
</dbReference>
<dbReference type="KEGG" id="buy:D8S85_14415"/>
<comment type="subcellular location">
    <subcellularLocation>
        <location evidence="5">Cytoplasm</location>
    </subcellularLocation>
    <subcellularLocation>
        <location evidence="1">Membrane</location>
    </subcellularLocation>
</comment>
<accession>A0A3Q9IQS8</accession>
<evidence type="ECO:0000256" key="1">
    <source>
        <dbReference type="ARBA" id="ARBA00004370"/>
    </source>
</evidence>
<dbReference type="InterPro" id="IPR004528">
    <property type="entry name" value="KdsB"/>
</dbReference>
<dbReference type="FunFam" id="3.90.550.10:FF:000011">
    <property type="entry name" value="3-deoxy-manno-octulosonate cytidylyltransferase"/>
    <property type="match status" value="1"/>
</dbReference>
<proteinExistence type="inferred from homology"/>
<gene>
    <name evidence="5 6" type="primary">kdsB</name>
    <name evidence="6" type="ORF">D8S85_14415</name>
</gene>
<dbReference type="GO" id="GO:0005829">
    <property type="term" value="C:cytosol"/>
    <property type="evidence" value="ECO:0007669"/>
    <property type="project" value="TreeGrafter"/>
</dbReference>
<dbReference type="EC" id="2.7.7.38" evidence="5"/>
<dbReference type="InterPro" id="IPR029044">
    <property type="entry name" value="Nucleotide-diphossugar_trans"/>
</dbReference>
<evidence type="ECO:0000256" key="5">
    <source>
        <dbReference type="HAMAP-Rule" id="MF_00057"/>
    </source>
</evidence>
<dbReference type="RefSeq" id="WP_106481274.1">
    <property type="nucleotide sequence ID" value="NZ_CP032819.1"/>
</dbReference>
<dbReference type="Gene3D" id="3.90.550.10">
    <property type="entry name" value="Spore Coat Polysaccharide Biosynthesis Protein SpsA, Chain A"/>
    <property type="match status" value="1"/>
</dbReference>
<sequence>MAIEENSLILIPARYASTRFPGKPLVDIAGKPMVQHVYEKAAAVSAHVYVATDDERIYDTVLAFGGRAVMTSESHRSGTDRCYEAYTKVKEMLHRDFDVVVNVQGDEPFIIPEQIESLIVRFEEPAVQIATLAKPFEKNDEIFDPNKVKVVFSTNHTALYFSRNPIPYCRGVERENWLAKTPFYKHVGMYAYRPEILKAVTSIPQGILEQAESLEQLRWLENGYTIAISITNHESIGIDTPEDLKKIKKIPV</sequence>
<dbReference type="NCBIfam" id="NF003952">
    <property type="entry name" value="PRK05450.1-5"/>
    <property type="match status" value="1"/>
</dbReference>
<dbReference type="AlphaFoldDB" id="A0A3Q9IQS8"/>
<dbReference type="NCBIfam" id="NF009905">
    <property type="entry name" value="PRK13368.1"/>
    <property type="match status" value="1"/>
</dbReference>
<reference evidence="6 7" key="1">
    <citation type="submission" date="2018-10" db="EMBL/GenBank/DDBJ databases">
        <title>Butyricimonas faecalis sp. nov., isolated from human faeces and emended description of the genus Butyricimonas.</title>
        <authorList>
            <person name="Le Roy T."/>
            <person name="Van der Smissen P."/>
            <person name="Paquot A."/>
            <person name="Delzenne N."/>
            <person name="Muccioli G."/>
            <person name="Collet J.-F."/>
            <person name="Cani P.D."/>
        </authorList>
    </citation>
    <scope>NUCLEOTIDE SEQUENCE [LARGE SCALE GENOMIC DNA]</scope>
    <source>
        <strain evidence="6 7">H184</strain>
    </source>
</reference>
<evidence type="ECO:0000256" key="2">
    <source>
        <dbReference type="ARBA" id="ARBA00022679"/>
    </source>
</evidence>
<comment type="similarity">
    <text evidence="5">Belongs to the KdsB family.</text>
</comment>
<comment type="pathway">
    <text evidence="5">Nucleotide-sugar biosynthesis; CMP-3-deoxy-D-manno-octulosonate biosynthesis; CMP-3-deoxy-D-manno-octulosonate from 3-deoxy-D-manno-octulosonate and CTP: step 1/1.</text>
</comment>
<dbReference type="Pfam" id="PF02348">
    <property type="entry name" value="CTP_transf_3"/>
    <property type="match status" value="1"/>
</dbReference>
<keyword evidence="7" id="KW-1185">Reference proteome</keyword>
<keyword evidence="2 5" id="KW-0808">Transferase</keyword>
<dbReference type="GO" id="GO:0008690">
    <property type="term" value="F:3-deoxy-manno-octulosonate cytidylyltransferase activity"/>
    <property type="evidence" value="ECO:0007669"/>
    <property type="project" value="UniProtKB-UniRule"/>
</dbReference>
<dbReference type="NCBIfam" id="NF003950">
    <property type="entry name" value="PRK05450.1-3"/>
    <property type="match status" value="1"/>
</dbReference>
<dbReference type="GO" id="GO:0033468">
    <property type="term" value="P:CMP-keto-3-deoxy-D-manno-octulosonic acid biosynthetic process"/>
    <property type="evidence" value="ECO:0007669"/>
    <property type="project" value="UniProtKB-UniRule"/>
</dbReference>
<evidence type="ECO:0000256" key="4">
    <source>
        <dbReference type="ARBA" id="ARBA00022985"/>
    </source>
</evidence>
<evidence type="ECO:0000313" key="7">
    <source>
        <dbReference type="Proteomes" id="UP000270673"/>
    </source>
</evidence>
<dbReference type="SUPFAM" id="SSF53448">
    <property type="entry name" value="Nucleotide-diphospho-sugar transferases"/>
    <property type="match status" value="1"/>
</dbReference>
<organism evidence="6 7">
    <name type="scientific">Butyricimonas faecalis</name>
    <dbReference type="NCBI Taxonomy" id="2093856"/>
    <lineage>
        <taxon>Bacteria</taxon>
        <taxon>Pseudomonadati</taxon>
        <taxon>Bacteroidota</taxon>
        <taxon>Bacteroidia</taxon>
        <taxon>Bacteroidales</taxon>
        <taxon>Odoribacteraceae</taxon>
        <taxon>Butyricimonas</taxon>
    </lineage>
</organism>
<keyword evidence="3 5" id="KW-0548">Nucleotidyltransferase</keyword>
<dbReference type="OrthoDB" id="9815559at2"/>
<dbReference type="UniPathway" id="UPA00358">
    <property type="reaction ID" value="UER00476"/>
</dbReference>
<keyword evidence="5" id="KW-0963">Cytoplasm</keyword>
<dbReference type="GO" id="GO:0016020">
    <property type="term" value="C:membrane"/>
    <property type="evidence" value="ECO:0007669"/>
    <property type="project" value="UniProtKB-SubCell"/>
</dbReference>
<dbReference type="CDD" id="cd02517">
    <property type="entry name" value="CMP-KDO-Synthetase"/>
    <property type="match status" value="1"/>
</dbReference>
<comment type="function">
    <text evidence="5">Activates KDO (a required 8-carbon sugar) for incorporation into bacterial lipopolysaccharide in Gram-negative bacteria.</text>
</comment>
<dbReference type="GO" id="GO:0009103">
    <property type="term" value="P:lipopolysaccharide biosynthetic process"/>
    <property type="evidence" value="ECO:0007669"/>
    <property type="project" value="UniProtKB-UniRule"/>
</dbReference>
<protein>
    <recommendedName>
        <fullName evidence="5">3-deoxy-manno-octulosonate cytidylyltransferase</fullName>
        <ecNumber evidence="5">2.7.7.38</ecNumber>
    </recommendedName>
    <alternativeName>
        <fullName evidence="5">CMP-2-keto-3-deoxyoctulosonic acid synthase</fullName>
        <shortName evidence="5">CKS</shortName>
        <shortName evidence="5">CMP-KDO synthase</shortName>
    </alternativeName>
</protein>
<keyword evidence="4 5" id="KW-0448">Lipopolysaccharide biosynthesis</keyword>
<dbReference type="EMBL" id="CP032819">
    <property type="protein sequence ID" value="AZS30623.1"/>
    <property type="molecule type" value="Genomic_DNA"/>
</dbReference>